<dbReference type="EMBL" id="AL445067">
    <property type="protein sequence ID" value="CAC12603.1"/>
    <property type="molecule type" value="Genomic_DNA"/>
</dbReference>
<proteinExistence type="predicted"/>
<dbReference type="PANTHER" id="PTHR43198">
    <property type="entry name" value="BIFUNCTIONAL TH2 PROTEIN"/>
    <property type="match status" value="1"/>
</dbReference>
<keyword evidence="3" id="KW-1185">Reference proteome</keyword>
<gene>
    <name evidence="2" type="ordered locus">Ta1485</name>
</gene>
<dbReference type="GO" id="GO:0005829">
    <property type="term" value="C:cytosol"/>
    <property type="evidence" value="ECO:0007669"/>
    <property type="project" value="TreeGrafter"/>
</dbReference>
<feature type="domain" description="Thiaminase-2/PQQC" evidence="1">
    <location>
        <begin position="14"/>
        <end position="200"/>
    </location>
</feature>
<evidence type="ECO:0000313" key="2">
    <source>
        <dbReference type="EMBL" id="CAC12603.1"/>
    </source>
</evidence>
<dbReference type="EnsemblBacteria" id="CAC12603">
    <property type="protein sequence ID" value="CAC12603"/>
    <property type="gene ID" value="CAC12603"/>
</dbReference>
<reference evidence="2 3" key="1">
    <citation type="journal article" date="2000" name="Nature">
        <title>The genome sequence of the thermoacidophilic scavenger Thermoplasma acidophilum.</title>
        <authorList>
            <person name="Ruepp A."/>
            <person name="Graml W."/>
            <person name="Santos-Martinez M.L."/>
            <person name="Koretke K.K."/>
            <person name="Volker C."/>
            <person name="Mewes H.W."/>
            <person name="Frishman D."/>
            <person name="Stocker S."/>
            <person name="Lupas A.N."/>
            <person name="Baumeister W."/>
        </authorList>
    </citation>
    <scope>NUCLEOTIDE SEQUENCE [LARGE SCALE GENOMIC DNA]</scope>
    <source>
        <strain evidence="3">ATCC 25905 / DSM 1728 / JCM 9062 / NBRC 15155 / AMRC-C165</strain>
    </source>
</reference>
<protein>
    <recommendedName>
        <fullName evidence="1">Thiaminase-2/PQQC domain-containing protein</fullName>
    </recommendedName>
</protein>
<sequence>MLAENLKSLYLDEWNRYVGHEFVRRMEHGDLPLENFKFYLVQDSLYVEEMLRAVMRSTELMPNDMAIRILSSVVLGRDKGMETHAFLEKELGVEKSSRMTMTTYSYTRHLRYSSTIGWPQFLAAWIPCMWGYSEIGKTVLNSPNRYYRTWAEFYASKEYADRVSVILEAMDRFNGDITEIKDYFLISLKFEQMFWQAAFDMEKPI</sequence>
<dbReference type="FunCoup" id="Q9HI60">
    <property type="interactions" value="4"/>
</dbReference>
<dbReference type="STRING" id="273075.gene:9572716"/>
<dbReference type="KEGG" id="tac:Ta1485"/>
<dbReference type="DNASU" id="1456934"/>
<name>Q9HI60_THEAC</name>
<organism evidence="2 3">
    <name type="scientific">Thermoplasma acidophilum (strain ATCC 25905 / DSM 1728 / JCM 9062 / NBRC 15155 / AMRC-C165)</name>
    <dbReference type="NCBI Taxonomy" id="273075"/>
    <lineage>
        <taxon>Archaea</taxon>
        <taxon>Methanobacteriati</taxon>
        <taxon>Thermoplasmatota</taxon>
        <taxon>Thermoplasmata</taxon>
        <taxon>Thermoplasmatales</taxon>
        <taxon>Thermoplasmataceae</taxon>
        <taxon>Thermoplasma</taxon>
    </lineage>
</organism>
<dbReference type="RefSeq" id="WP_010901885.1">
    <property type="nucleotide sequence ID" value="NC_002578.1"/>
</dbReference>
<dbReference type="Proteomes" id="UP000001024">
    <property type="component" value="Chromosome"/>
</dbReference>
<evidence type="ECO:0000313" key="3">
    <source>
        <dbReference type="Proteomes" id="UP000001024"/>
    </source>
</evidence>
<evidence type="ECO:0000259" key="1">
    <source>
        <dbReference type="Pfam" id="PF03070"/>
    </source>
</evidence>
<dbReference type="CDD" id="cd19362">
    <property type="entry name" value="TenA_C_SsTenA-1-like"/>
    <property type="match status" value="1"/>
</dbReference>
<dbReference type="InterPro" id="IPR050967">
    <property type="entry name" value="Thiamine_Salvage_TenA"/>
</dbReference>
<dbReference type="Gene3D" id="1.20.910.10">
    <property type="entry name" value="Heme oxygenase-like"/>
    <property type="match status" value="1"/>
</dbReference>
<dbReference type="HOGENOM" id="CLU_077537_3_0_2"/>
<dbReference type="OrthoDB" id="85443at2157"/>
<dbReference type="PANTHER" id="PTHR43198:SF2">
    <property type="entry name" value="SI:CH1073-67J19.1-RELATED"/>
    <property type="match status" value="1"/>
</dbReference>
<dbReference type="eggNOG" id="arCOG01128">
    <property type="taxonomic scope" value="Archaea"/>
</dbReference>
<dbReference type="SUPFAM" id="SSF48613">
    <property type="entry name" value="Heme oxygenase-like"/>
    <property type="match status" value="1"/>
</dbReference>
<dbReference type="AlphaFoldDB" id="Q9HI60"/>
<dbReference type="PaxDb" id="273075-Ta1485"/>
<dbReference type="InterPro" id="IPR016084">
    <property type="entry name" value="Haem_Oase-like_multi-hlx"/>
</dbReference>
<dbReference type="InterPro" id="IPR004305">
    <property type="entry name" value="Thiaminase-2/PQQC"/>
</dbReference>
<dbReference type="Pfam" id="PF03070">
    <property type="entry name" value="TENA_THI-4"/>
    <property type="match status" value="1"/>
</dbReference>
<dbReference type="InParanoid" id="Q9HI60"/>
<accession>Q9HI60</accession>